<dbReference type="Proteomes" id="UP000257109">
    <property type="component" value="Unassembled WGS sequence"/>
</dbReference>
<keyword evidence="2" id="KW-1185">Reference proteome</keyword>
<sequence>MVVTCKDWHDMLPYALHEYHTLVRTSKGQPSTHWCMARKIKNAFNKKVRPCRFKEGNLVLRKIVLNAKDPKGKWNPNYKGPTWSNAPSLEEL</sequence>
<feature type="non-terminal residue" evidence="1">
    <location>
        <position position="1"/>
    </location>
</feature>
<reference evidence="1" key="1">
    <citation type="submission" date="2018-05" db="EMBL/GenBank/DDBJ databases">
        <title>Draft genome of Mucuna pruriens seed.</title>
        <authorList>
            <person name="Nnadi N.E."/>
            <person name="Vos R."/>
            <person name="Hasami M.H."/>
            <person name="Devisetty U.K."/>
            <person name="Aguiy J.C."/>
        </authorList>
    </citation>
    <scope>NUCLEOTIDE SEQUENCE [LARGE SCALE GENOMIC DNA]</scope>
    <source>
        <strain evidence="1">JCA_2017</strain>
    </source>
</reference>
<proteinExistence type="predicted"/>
<dbReference type="EMBL" id="QJKJ01002848">
    <property type="protein sequence ID" value="RDY01057.1"/>
    <property type="molecule type" value="Genomic_DNA"/>
</dbReference>
<evidence type="ECO:0000313" key="1">
    <source>
        <dbReference type="EMBL" id="RDY01057.1"/>
    </source>
</evidence>
<dbReference type="AlphaFoldDB" id="A0A371HE60"/>
<organism evidence="1 2">
    <name type="scientific">Mucuna pruriens</name>
    <name type="common">Velvet bean</name>
    <name type="synonym">Dolichos pruriens</name>
    <dbReference type="NCBI Taxonomy" id="157652"/>
    <lineage>
        <taxon>Eukaryota</taxon>
        <taxon>Viridiplantae</taxon>
        <taxon>Streptophyta</taxon>
        <taxon>Embryophyta</taxon>
        <taxon>Tracheophyta</taxon>
        <taxon>Spermatophyta</taxon>
        <taxon>Magnoliopsida</taxon>
        <taxon>eudicotyledons</taxon>
        <taxon>Gunneridae</taxon>
        <taxon>Pentapetalae</taxon>
        <taxon>rosids</taxon>
        <taxon>fabids</taxon>
        <taxon>Fabales</taxon>
        <taxon>Fabaceae</taxon>
        <taxon>Papilionoideae</taxon>
        <taxon>50 kb inversion clade</taxon>
        <taxon>NPAAA clade</taxon>
        <taxon>indigoferoid/millettioid clade</taxon>
        <taxon>Phaseoleae</taxon>
        <taxon>Mucuna</taxon>
    </lineage>
</organism>
<protein>
    <submittedName>
        <fullName evidence="1">Uncharacterized protein</fullName>
    </submittedName>
</protein>
<dbReference type="OrthoDB" id="1637540at2759"/>
<accession>A0A371HE60</accession>
<name>A0A371HE60_MUCPR</name>
<evidence type="ECO:0000313" key="2">
    <source>
        <dbReference type="Proteomes" id="UP000257109"/>
    </source>
</evidence>
<gene>
    <name evidence="1" type="ORF">CR513_15663</name>
</gene>
<comment type="caution">
    <text evidence="1">The sequence shown here is derived from an EMBL/GenBank/DDBJ whole genome shotgun (WGS) entry which is preliminary data.</text>
</comment>